<name>A0AAD7XIK4_9STRA</name>
<evidence type="ECO:0008006" key="7">
    <source>
        <dbReference type="Google" id="ProtNLM"/>
    </source>
</evidence>
<accession>A0AAD7XIK4</accession>
<dbReference type="Gene3D" id="3.90.1150.10">
    <property type="entry name" value="Aspartate Aminotransferase, domain 1"/>
    <property type="match status" value="1"/>
</dbReference>
<dbReference type="EMBL" id="JAQMWT010000548">
    <property type="protein sequence ID" value="KAJ8599701.1"/>
    <property type="molecule type" value="Genomic_DNA"/>
</dbReference>
<dbReference type="Gene3D" id="3.40.640.10">
    <property type="entry name" value="Type I PLP-dependent aspartate aminotransferase-like (Major domain)"/>
    <property type="match status" value="1"/>
</dbReference>
<reference evidence="5" key="1">
    <citation type="submission" date="2023-01" db="EMBL/GenBank/DDBJ databases">
        <title>Metagenome sequencing of chrysophaentin producing Chrysophaeum taylorii.</title>
        <authorList>
            <person name="Davison J."/>
            <person name="Bewley C."/>
        </authorList>
    </citation>
    <scope>NUCLEOTIDE SEQUENCE</scope>
    <source>
        <strain evidence="5">NIES-1699</strain>
    </source>
</reference>
<gene>
    <name evidence="5" type="ORF">CTAYLR_004719</name>
</gene>
<evidence type="ECO:0000256" key="3">
    <source>
        <dbReference type="PIRSR" id="PIRSR001434-2"/>
    </source>
</evidence>
<dbReference type="GO" id="GO:0005737">
    <property type="term" value="C:cytoplasm"/>
    <property type="evidence" value="ECO:0007669"/>
    <property type="project" value="TreeGrafter"/>
</dbReference>
<dbReference type="GO" id="GO:0030170">
    <property type="term" value="F:pyridoxal phosphate binding"/>
    <property type="evidence" value="ECO:0007669"/>
    <property type="project" value="InterPro"/>
</dbReference>
<keyword evidence="6" id="KW-1185">Reference proteome</keyword>
<dbReference type="PIRSF" id="PIRSF001434">
    <property type="entry name" value="CGS"/>
    <property type="match status" value="1"/>
</dbReference>
<evidence type="ECO:0000256" key="1">
    <source>
        <dbReference type="ARBA" id="ARBA00001933"/>
    </source>
</evidence>
<sequence length="342" mass="36321">MRRVLALVRRVGTDRREESPHTYSRASAPTRARCECVLSAVESVGGVDARALLFSSGLGAIHGAMSAIAAGRRLLVSGGYHGTHEVIAALNASRPLFEVAPLPEPSEVEPGDVAWLETPKNPTGALSDVEAYASRGADVVVDATLAPPPLQYALARGARLVVHSATKSLAGHSDVVAGVVAARADDDILGVIERHRNGAGAVPGSLETWLLLRSLRTLELRVDRQSSSAAELAAWLGTARGVVRVHHAAGSPLADRQMPRGLGGTFAIELETEEMARSLPGKLALLKDATSLGGAESLAEWRRRYDDAVSPRLVRISVGLEDPDDLIHDFKQALDALTRKKY</sequence>
<dbReference type="InterPro" id="IPR000277">
    <property type="entry name" value="Cys/Met-Metab_PyrdxlP-dep_enz"/>
</dbReference>
<proteinExistence type="inferred from homology"/>
<evidence type="ECO:0000256" key="2">
    <source>
        <dbReference type="ARBA" id="ARBA00022898"/>
    </source>
</evidence>
<dbReference type="PANTHER" id="PTHR11808">
    <property type="entry name" value="TRANS-SULFURATION ENZYME FAMILY MEMBER"/>
    <property type="match status" value="1"/>
</dbReference>
<dbReference type="InterPro" id="IPR015422">
    <property type="entry name" value="PyrdxlP-dep_Trfase_small"/>
</dbReference>
<dbReference type="AlphaFoldDB" id="A0AAD7XIK4"/>
<keyword evidence="2 3" id="KW-0663">Pyridoxal phosphate</keyword>
<evidence type="ECO:0000313" key="6">
    <source>
        <dbReference type="Proteomes" id="UP001230188"/>
    </source>
</evidence>
<dbReference type="PANTHER" id="PTHR11808:SF35">
    <property type="entry name" value="CYSTATHIONINE GAMMA-SYNTHASE (AFU_ORTHOLOGUE AFUA_7G01590)"/>
    <property type="match status" value="1"/>
</dbReference>
<dbReference type="GO" id="GO:0019346">
    <property type="term" value="P:transsulfuration"/>
    <property type="evidence" value="ECO:0007669"/>
    <property type="project" value="InterPro"/>
</dbReference>
<dbReference type="Pfam" id="PF01053">
    <property type="entry name" value="Cys_Met_Meta_PP"/>
    <property type="match status" value="1"/>
</dbReference>
<protein>
    <recommendedName>
        <fullName evidence="7">Cystathionine gamma-synthase</fullName>
    </recommendedName>
</protein>
<dbReference type="Proteomes" id="UP001230188">
    <property type="component" value="Unassembled WGS sequence"/>
</dbReference>
<dbReference type="SUPFAM" id="SSF53383">
    <property type="entry name" value="PLP-dependent transferases"/>
    <property type="match status" value="1"/>
</dbReference>
<feature type="modified residue" description="N6-(pyridoxal phosphate)lysine" evidence="3">
    <location>
        <position position="167"/>
    </location>
</feature>
<dbReference type="InterPro" id="IPR015421">
    <property type="entry name" value="PyrdxlP-dep_Trfase_major"/>
</dbReference>
<comment type="similarity">
    <text evidence="4">Belongs to the trans-sulfuration enzymes family.</text>
</comment>
<evidence type="ECO:0000256" key="4">
    <source>
        <dbReference type="RuleBase" id="RU362118"/>
    </source>
</evidence>
<dbReference type="InterPro" id="IPR015424">
    <property type="entry name" value="PyrdxlP-dep_Trfase"/>
</dbReference>
<evidence type="ECO:0000313" key="5">
    <source>
        <dbReference type="EMBL" id="KAJ8599701.1"/>
    </source>
</evidence>
<dbReference type="GO" id="GO:0016846">
    <property type="term" value="F:carbon-sulfur lyase activity"/>
    <property type="evidence" value="ECO:0007669"/>
    <property type="project" value="TreeGrafter"/>
</dbReference>
<comment type="cofactor">
    <cofactor evidence="1 4">
        <name>pyridoxal 5'-phosphate</name>
        <dbReference type="ChEBI" id="CHEBI:597326"/>
    </cofactor>
</comment>
<comment type="caution">
    <text evidence="5">The sequence shown here is derived from an EMBL/GenBank/DDBJ whole genome shotgun (WGS) entry which is preliminary data.</text>
</comment>
<organism evidence="5 6">
    <name type="scientific">Chrysophaeum taylorii</name>
    <dbReference type="NCBI Taxonomy" id="2483200"/>
    <lineage>
        <taxon>Eukaryota</taxon>
        <taxon>Sar</taxon>
        <taxon>Stramenopiles</taxon>
        <taxon>Ochrophyta</taxon>
        <taxon>Pelagophyceae</taxon>
        <taxon>Pelagomonadales</taxon>
        <taxon>Pelagomonadaceae</taxon>
        <taxon>Chrysophaeum</taxon>
    </lineage>
</organism>